<protein>
    <recommendedName>
        <fullName evidence="2">UspA domain-containing protein</fullName>
    </recommendedName>
</protein>
<dbReference type="RefSeq" id="WP_343786714.1">
    <property type="nucleotide sequence ID" value="NZ_BAAAFH010000011.1"/>
</dbReference>
<evidence type="ECO:0000256" key="1">
    <source>
        <dbReference type="ARBA" id="ARBA00008791"/>
    </source>
</evidence>
<dbReference type="InterPro" id="IPR006016">
    <property type="entry name" value="UspA"/>
</dbReference>
<name>A0ABP3Y3Q6_9FLAO</name>
<dbReference type="Proteomes" id="UP001501126">
    <property type="component" value="Unassembled WGS sequence"/>
</dbReference>
<dbReference type="EMBL" id="BAAAFH010000011">
    <property type="protein sequence ID" value="GAA0875339.1"/>
    <property type="molecule type" value="Genomic_DNA"/>
</dbReference>
<dbReference type="CDD" id="cd00293">
    <property type="entry name" value="USP-like"/>
    <property type="match status" value="2"/>
</dbReference>
<comment type="similarity">
    <text evidence="1">Belongs to the universal stress protein A family.</text>
</comment>
<dbReference type="Gene3D" id="3.40.50.12370">
    <property type="match status" value="1"/>
</dbReference>
<comment type="caution">
    <text evidence="3">The sequence shown here is derived from an EMBL/GenBank/DDBJ whole genome shotgun (WGS) entry which is preliminary data.</text>
</comment>
<reference evidence="4" key="1">
    <citation type="journal article" date="2019" name="Int. J. Syst. Evol. Microbiol.">
        <title>The Global Catalogue of Microorganisms (GCM) 10K type strain sequencing project: providing services to taxonomists for standard genome sequencing and annotation.</title>
        <authorList>
            <consortium name="The Broad Institute Genomics Platform"/>
            <consortium name="The Broad Institute Genome Sequencing Center for Infectious Disease"/>
            <person name="Wu L."/>
            <person name="Ma J."/>
        </authorList>
    </citation>
    <scope>NUCLEOTIDE SEQUENCE [LARGE SCALE GENOMIC DNA]</scope>
    <source>
        <strain evidence="4">JCM 16083</strain>
    </source>
</reference>
<evidence type="ECO:0000259" key="2">
    <source>
        <dbReference type="Pfam" id="PF00582"/>
    </source>
</evidence>
<dbReference type="PANTHER" id="PTHR46268:SF22">
    <property type="entry name" value="SENSOR PROTEIN KDPD-RELATED"/>
    <property type="match status" value="1"/>
</dbReference>
<sequence length="269" mass="30042">MNSKIYLVPHDFSAVAHAAVRHALLLAKVAKAELLILHLVDDKPKVKAAQNKMMDYVDSLDLTGYDTKITPLVTTGSIFEDINRIAEKYNCSKVIMGTHGAKGLQKVFGSNAIKVIRSTNLPFYIVQDSTPPEKIENIIVPIDTTKESIQIISFAADIAYLFNAKVHVIAENQRDEILSRQMKNRIKLVEDKFENLGVNASIHMFDTSGSYSSKILKYADEINADLIAVAYHTESLIPALDSFHQGLLTNKYKIPVLIIQSKEVTSMYF</sequence>
<dbReference type="PANTHER" id="PTHR46268">
    <property type="entry name" value="STRESS RESPONSE PROTEIN NHAX"/>
    <property type="match status" value="1"/>
</dbReference>
<evidence type="ECO:0000313" key="4">
    <source>
        <dbReference type="Proteomes" id="UP001501126"/>
    </source>
</evidence>
<feature type="domain" description="UspA" evidence="2">
    <location>
        <begin position="7"/>
        <end position="126"/>
    </location>
</feature>
<dbReference type="SUPFAM" id="SSF52402">
    <property type="entry name" value="Adenine nucleotide alpha hydrolases-like"/>
    <property type="match status" value="2"/>
</dbReference>
<gene>
    <name evidence="3" type="ORF">GCM10009118_17480</name>
</gene>
<dbReference type="PRINTS" id="PR01438">
    <property type="entry name" value="UNVRSLSTRESS"/>
</dbReference>
<evidence type="ECO:0000313" key="3">
    <source>
        <dbReference type="EMBL" id="GAA0875339.1"/>
    </source>
</evidence>
<accession>A0ABP3Y3Q6</accession>
<dbReference type="Pfam" id="PF00582">
    <property type="entry name" value="Usp"/>
    <property type="match status" value="2"/>
</dbReference>
<feature type="domain" description="UspA" evidence="2">
    <location>
        <begin position="136"/>
        <end position="258"/>
    </location>
</feature>
<dbReference type="InterPro" id="IPR006015">
    <property type="entry name" value="Universal_stress_UspA"/>
</dbReference>
<keyword evidence="4" id="KW-1185">Reference proteome</keyword>
<proteinExistence type="inferred from homology"/>
<organism evidence="3 4">
    <name type="scientific">Wandonia haliotis</name>
    <dbReference type="NCBI Taxonomy" id="574963"/>
    <lineage>
        <taxon>Bacteria</taxon>
        <taxon>Pseudomonadati</taxon>
        <taxon>Bacteroidota</taxon>
        <taxon>Flavobacteriia</taxon>
        <taxon>Flavobacteriales</taxon>
        <taxon>Crocinitomicaceae</taxon>
        <taxon>Wandonia</taxon>
    </lineage>
</organism>